<feature type="transmembrane region" description="Helical" evidence="2">
    <location>
        <begin position="34"/>
        <end position="55"/>
    </location>
</feature>
<keyword evidence="2" id="KW-0812">Transmembrane</keyword>
<feature type="transmembrane region" description="Helical" evidence="2">
    <location>
        <begin position="6"/>
        <end position="27"/>
    </location>
</feature>
<dbReference type="EMBL" id="JAVREO010000016">
    <property type="protein sequence ID" value="MDT0269273.1"/>
    <property type="molecule type" value="Genomic_DNA"/>
</dbReference>
<evidence type="ECO:0008006" key="5">
    <source>
        <dbReference type="Google" id="ProtNLM"/>
    </source>
</evidence>
<name>A0ABU2JYJ2_9ACTN</name>
<protein>
    <recommendedName>
        <fullName evidence="5">Tetratricopeptide repeat protein</fullName>
    </recommendedName>
</protein>
<dbReference type="Gene3D" id="1.25.40.10">
    <property type="entry name" value="Tetratricopeptide repeat domain"/>
    <property type="match status" value="1"/>
</dbReference>
<dbReference type="Proteomes" id="UP001183410">
    <property type="component" value="Unassembled WGS sequence"/>
</dbReference>
<organism evidence="3 4">
    <name type="scientific">Streptomyces chisholmiae</name>
    <dbReference type="NCBI Taxonomy" id="3075540"/>
    <lineage>
        <taxon>Bacteria</taxon>
        <taxon>Bacillati</taxon>
        <taxon>Actinomycetota</taxon>
        <taxon>Actinomycetes</taxon>
        <taxon>Kitasatosporales</taxon>
        <taxon>Streptomycetaceae</taxon>
        <taxon>Streptomyces</taxon>
    </lineage>
</organism>
<evidence type="ECO:0000313" key="3">
    <source>
        <dbReference type="EMBL" id="MDT0269273.1"/>
    </source>
</evidence>
<reference evidence="4" key="1">
    <citation type="submission" date="2023-07" db="EMBL/GenBank/DDBJ databases">
        <title>30 novel species of actinomycetes from the DSMZ collection.</title>
        <authorList>
            <person name="Nouioui I."/>
        </authorList>
    </citation>
    <scope>NUCLEOTIDE SEQUENCE [LARGE SCALE GENOMIC DNA]</scope>
    <source>
        <strain evidence="4">DSM 44915</strain>
    </source>
</reference>
<evidence type="ECO:0000256" key="2">
    <source>
        <dbReference type="SAM" id="Phobius"/>
    </source>
</evidence>
<keyword evidence="2" id="KW-0472">Membrane</keyword>
<keyword evidence="2" id="KW-1133">Transmembrane helix</keyword>
<dbReference type="InterPro" id="IPR011990">
    <property type="entry name" value="TPR-like_helical_dom_sf"/>
</dbReference>
<evidence type="ECO:0000256" key="1">
    <source>
        <dbReference type="SAM" id="MobiDB-lite"/>
    </source>
</evidence>
<comment type="caution">
    <text evidence="3">The sequence shown here is derived from an EMBL/GenBank/DDBJ whole genome shotgun (WGS) entry which is preliminary data.</text>
</comment>
<sequence>MVAKVGYFVVSALLVGYLALAGHRAVLLIREGTWVTLTLGVAVLALPLIGGWFLWRSFRFVLHANRLGRELDAAGGLPVDDLPRTPSGRIDQAAADAAFAERRAEVEARPEDWRCWFRLAIAYHDARDTPRARRAMEHAIALHAGRTPRAPRRRGRAEPESA</sequence>
<gene>
    <name evidence="3" type="ORF">RM844_23590</name>
</gene>
<feature type="region of interest" description="Disordered" evidence="1">
    <location>
        <begin position="143"/>
        <end position="162"/>
    </location>
</feature>
<proteinExistence type="predicted"/>
<accession>A0ABU2JYJ2</accession>
<evidence type="ECO:0000313" key="4">
    <source>
        <dbReference type="Proteomes" id="UP001183410"/>
    </source>
</evidence>
<dbReference type="SUPFAM" id="SSF48452">
    <property type="entry name" value="TPR-like"/>
    <property type="match status" value="1"/>
</dbReference>
<dbReference type="RefSeq" id="WP_311669362.1">
    <property type="nucleotide sequence ID" value="NZ_JAVREO010000016.1"/>
</dbReference>
<keyword evidence="4" id="KW-1185">Reference proteome</keyword>